<dbReference type="GO" id="GO:0016323">
    <property type="term" value="C:basolateral plasma membrane"/>
    <property type="evidence" value="ECO:0007669"/>
    <property type="project" value="TreeGrafter"/>
</dbReference>
<dbReference type="PROSITE" id="PS51022">
    <property type="entry name" value="L27"/>
    <property type="match status" value="1"/>
</dbReference>
<dbReference type="Gene3D" id="1.10.287.470">
    <property type="entry name" value="Helix hairpin bin"/>
    <property type="match status" value="1"/>
</dbReference>
<keyword evidence="2" id="KW-0472">Membrane</keyword>
<accession>A0A915EKW2</accession>
<dbReference type="SUPFAM" id="SSF50156">
    <property type="entry name" value="PDZ domain-like"/>
    <property type="match status" value="2"/>
</dbReference>
<dbReference type="PROSITE" id="PS50106">
    <property type="entry name" value="PDZ"/>
    <property type="match status" value="2"/>
</dbReference>
<organism evidence="6 7">
    <name type="scientific">Ditylenchus dipsaci</name>
    <dbReference type="NCBI Taxonomy" id="166011"/>
    <lineage>
        <taxon>Eukaryota</taxon>
        <taxon>Metazoa</taxon>
        <taxon>Ecdysozoa</taxon>
        <taxon>Nematoda</taxon>
        <taxon>Chromadorea</taxon>
        <taxon>Rhabditida</taxon>
        <taxon>Tylenchina</taxon>
        <taxon>Tylenchomorpha</taxon>
        <taxon>Sphaerularioidea</taxon>
        <taxon>Anguinidae</taxon>
        <taxon>Anguininae</taxon>
        <taxon>Ditylenchus</taxon>
    </lineage>
</organism>
<sequence length="406" mass="45240">MPRDVHKSLELLEEFHAELFRPTDAELKYSIEKVIGIFKTNLFNALCDIQDFYDNVLLNERLPLSDKIFESRRFADRWEQRQGGLSGAFSTPPKFPSYHMGENKRPPALMEVSSFNKIVDEFGREWEVEEVLLDASSTGLGFSISGGRDRDPEPDHYIRVTDISPGGAVDRDGRIKVGDVILKVNHTDVVNVDHQFAVDALQGAGTFVQLLVKRLKPYRSLSQSQLNDSQYRQSQDATRSLAVSSRSRSLHQLPQPMPASSIAPRVPSRMSHQSGSGQYIAPQPLPESTKAPRMVTLRKSEGGLGFNIVGGEDGEPIYVSHVLPGGVADLSGSVKKGDVLLRVGDIDLQGASHGQAALTLKSIPPNSYVHILLQYRPREYHQFEDKVERLRSDLLLQQQNATVGFR</sequence>
<dbReference type="GO" id="GO:0043113">
    <property type="term" value="P:receptor clustering"/>
    <property type="evidence" value="ECO:0007669"/>
    <property type="project" value="TreeGrafter"/>
</dbReference>
<dbReference type="Pfam" id="PF09058">
    <property type="entry name" value="L27_1"/>
    <property type="match status" value="1"/>
</dbReference>
<dbReference type="GO" id="GO:0030054">
    <property type="term" value="C:cell junction"/>
    <property type="evidence" value="ECO:0007669"/>
    <property type="project" value="TreeGrafter"/>
</dbReference>
<dbReference type="InterPro" id="IPR004172">
    <property type="entry name" value="L27_dom"/>
</dbReference>
<reference evidence="7" key="1">
    <citation type="submission" date="2022-11" db="UniProtKB">
        <authorList>
            <consortium name="WormBaseParasite"/>
        </authorList>
    </citation>
    <scope>IDENTIFICATION</scope>
</reference>
<feature type="domain" description="PDZ" evidence="4">
    <location>
        <begin position="294"/>
        <end position="375"/>
    </location>
</feature>
<feature type="domain" description="PDZ" evidence="4">
    <location>
        <begin position="130"/>
        <end position="216"/>
    </location>
</feature>
<dbReference type="GO" id="GO:0098609">
    <property type="term" value="P:cell-cell adhesion"/>
    <property type="evidence" value="ECO:0007669"/>
    <property type="project" value="TreeGrafter"/>
</dbReference>
<feature type="domain" description="L27" evidence="5">
    <location>
        <begin position="1"/>
        <end position="61"/>
    </location>
</feature>
<comment type="subcellular location">
    <subcellularLocation>
        <location evidence="1">Membrane</location>
    </subcellularLocation>
</comment>
<dbReference type="SMART" id="SM00228">
    <property type="entry name" value="PDZ"/>
    <property type="match status" value="2"/>
</dbReference>
<dbReference type="InterPro" id="IPR015143">
    <property type="entry name" value="L27_1"/>
</dbReference>
<dbReference type="PANTHER" id="PTHR23119">
    <property type="entry name" value="DISCS LARGE"/>
    <property type="match status" value="1"/>
</dbReference>
<dbReference type="Proteomes" id="UP000887574">
    <property type="component" value="Unplaced"/>
</dbReference>
<dbReference type="GO" id="GO:0097120">
    <property type="term" value="P:receptor localization to synapse"/>
    <property type="evidence" value="ECO:0007669"/>
    <property type="project" value="TreeGrafter"/>
</dbReference>
<evidence type="ECO:0000256" key="3">
    <source>
        <dbReference type="SAM" id="MobiDB-lite"/>
    </source>
</evidence>
<dbReference type="InterPro" id="IPR036034">
    <property type="entry name" value="PDZ_sf"/>
</dbReference>
<evidence type="ECO:0000256" key="1">
    <source>
        <dbReference type="ARBA" id="ARBA00004370"/>
    </source>
</evidence>
<dbReference type="InterPro" id="IPR001478">
    <property type="entry name" value="PDZ"/>
</dbReference>
<proteinExistence type="predicted"/>
<feature type="compositionally biased region" description="Polar residues" evidence="3">
    <location>
        <begin position="222"/>
        <end position="238"/>
    </location>
</feature>
<dbReference type="InterPro" id="IPR036892">
    <property type="entry name" value="L27_dom_sf"/>
</dbReference>
<dbReference type="GO" id="GO:0019901">
    <property type="term" value="F:protein kinase binding"/>
    <property type="evidence" value="ECO:0007669"/>
    <property type="project" value="TreeGrafter"/>
</dbReference>
<dbReference type="WBParaSite" id="jg6974">
    <property type="protein sequence ID" value="jg6974"/>
    <property type="gene ID" value="jg6974"/>
</dbReference>
<dbReference type="Pfam" id="PF00595">
    <property type="entry name" value="PDZ"/>
    <property type="match status" value="2"/>
</dbReference>
<keyword evidence="6" id="KW-1185">Reference proteome</keyword>
<dbReference type="GO" id="GO:0045197">
    <property type="term" value="P:establishment or maintenance of epithelial cell apical/basal polarity"/>
    <property type="evidence" value="ECO:0007669"/>
    <property type="project" value="TreeGrafter"/>
</dbReference>
<protein>
    <submittedName>
        <fullName evidence="7">Uncharacterized protein</fullName>
    </submittedName>
</protein>
<name>A0A915EKW2_9BILA</name>
<evidence type="ECO:0000313" key="7">
    <source>
        <dbReference type="WBParaSite" id="jg6974"/>
    </source>
</evidence>
<dbReference type="InterPro" id="IPR050614">
    <property type="entry name" value="Synaptic_Scaffolding_LAP-MAGUK"/>
</dbReference>
<dbReference type="SUPFAM" id="SSF101288">
    <property type="entry name" value="L27 domain"/>
    <property type="match status" value="1"/>
</dbReference>
<feature type="region of interest" description="Disordered" evidence="3">
    <location>
        <begin position="222"/>
        <end position="287"/>
    </location>
</feature>
<evidence type="ECO:0000313" key="6">
    <source>
        <dbReference type="Proteomes" id="UP000887574"/>
    </source>
</evidence>
<dbReference type="PANTHER" id="PTHR23119:SF51">
    <property type="entry name" value="DISKS LARGE 1 TUMOR SUPPRESSOR PROTEIN"/>
    <property type="match status" value="1"/>
</dbReference>
<evidence type="ECO:0000259" key="5">
    <source>
        <dbReference type="PROSITE" id="PS51022"/>
    </source>
</evidence>
<dbReference type="Gene3D" id="2.30.42.10">
    <property type="match status" value="2"/>
</dbReference>
<dbReference type="AlphaFoldDB" id="A0A915EKW2"/>
<evidence type="ECO:0000259" key="4">
    <source>
        <dbReference type="PROSITE" id="PS50106"/>
    </source>
</evidence>
<evidence type="ECO:0000256" key="2">
    <source>
        <dbReference type="ARBA" id="ARBA00023136"/>
    </source>
</evidence>